<protein>
    <recommendedName>
        <fullName evidence="4">J domain-containing protein</fullName>
    </recommendedName>
</protein>
<evidence type="ECO:0008006" key="4">
    <source>
        <dbReference type="Google" id="ProtNLM"/>
    </source>
</evidence>
<dbReference type="eggNOG" id="ENOG502RUJD">
    <property type="taxonomic scope" value="Eukaryota"/>
</dbReference>
<accession>B8LCC9</accession>
<name>B8LCC9_THAPS</name>
<dbReference type="EMBL" id="DS999417">
    <property type="protein sequence ID" value="EED86875.1"/>
    <property type="molecule type" value="Genomic_DNA"/>
</dbReference>
<feature type="region of interest" description="Disordered" evidence="1">
    <location>
        <begin position="659"/>
        <end position="708"/>
    </location>
</feature>
<feature type="compositionally biased region" description="Polar residues" evidence="1">
    <location>
        <begin position="697"/>
        <end position="708"/>
    </location>
</feature>
<dbReference type="RefSeq" id="XP_002296674.1">
    <property type="nucleotide sequence ID" value="XM_002296638.1"/>
</dbReference>
<feature type="compositionally biased region" description="Low complexity" evidence="1">
    <location>
        <begin position="680"/>
        <end position="690"/>
    </location>
</feature>
<evidence type="ECO:0000313" key="3">
    <source>
        <dbReference type="Proteomes" id="UP000001449"/>
    </source>
</evidence>
<dbReference type="PaxDb" id="35128-Thaps10337"/>
<evidence type="ECO:0000313" key="2">
    <source>
        <dbReference type="EMBL" id="EED86875.1"/>
    </source>
</evidence>
<feature type="region of interest" description="Disordered" evidence="1">
    <location>
        <begin position="84"/>
        <end position="125"/>
    </location>
</feature>
<dbReference type="GeneID" id="7445459"/>
<proteinExistence type="predicted"/>
<sequence length="818" mass="92857">MDELDEKALSIDQIHQFSRAKQRVALPYPNNNWGHFMAHLEQLMSREKAQWNLVKVTQAPWIDMKKLDSLVINNGSSKGMKELEYFSSSSSRSPSVDPLPEEDTPERTYRRQTSREYQGSFQGKSTIPSADLTLTDVLKNLSHQAPELKGSQSLQTLLVSVLTLFPPQNTKVEACYEEDEVSAHDDDDNPLPLLELEVQPLPLPLNLSNFCWGPVRLNWIAFGFPRFCLGHVKKPVITRTVPTFADLLFSTLRHALQPRLEDTFFPMNRRELSEFTSSMKSCAMDFNPRRSLVHKGERNLQHYLDSLGLPLGLLTTVHDVYNAMDSRIWVVENSYAMGKRDSHKMKLSANFERISKEDGVSRWSELAQCVDFHSKMAARCWMPTRFWLVNKPDDPSIPQKFGLCWGDPNELTSELSIAKQVFSNISLDQTTNPLASQIKRIEKYLSSEAPKLSAKGKFVAVVVCTQGVPTDEGGNRGSAVVKELYKSLISLAKLPVKIVFRLCTDNDQVVDFFNTLDAKLDCDVLDDFWGEAMEVYLHNPWLTYGIGLHRLREAGLATELMDELDEKALNMSQIHQFCLEFFVGGSLDIDLCNPLDDFEAFVQDLEQILRREKPQFNPVKNKLSHWIDVVKLKAMYGRGASSYGRSSGGRQRATVRVSNVMPHNPNRGPPPPPPPPTYKRSGSAASSSSEPSRRPSKTQTPSPPTNLQEALQQWSHQFPGYKALHPLEVLLVKVPTLFPPTNTMVENHEYYFKWKEFSEDAFSDSSGDELKELLKRANRKAKFFLHPDKLPNDLTENQKFLFKTIWDVISESEAATLS</sequence>
<reference evidence="2 3" key="1">
    <citation type="journal article" date="2004" name="Science">
        <title>The genome of the diatom Thalassiosira pseudonana: ecology, evolution, and metabolism.</title>
        <authorList>
            <person name="Armbrust E.V."/>
            <person name="Berges J.A."/>
            <person name="Bowler C."/>
            <person name="Green B.R."/>
            <person name="Martinez D."/>
            <person name="Putnam N.H."/>
            <person name="Zhou S."/>
            <person name="Allen A.E."/>
            <person name="Apt K.E."/>
            <person name="Bechner M."/>
            <person name="Brzezinski M.A."/>
            <person name="Chaal B.K."/>
            <person name="Chiovitti A."/>
            <person name="Davis A.K."/>
            <person name="Demarest M.S."/>
            <person name="Detter J.C."/>
            <person name="Glavina T."/>
            <person name="Goodstein D."/>
            <person name="Hadi M.Z."/>
            <person name="Hellsten U."/>
            <person name="Hildebrand M."/>
            <person name="Jenkins B.D."/>
            <person name="Jurka J."/>
            <person name="Kapitonov V.V."/>
            <person name="Kroger N."/>
            <person name="Lau W.W."/>
            <person name="Lane T.W."/>
            <person name="Larimer F.W."/>
            <person name="Lippmeier J.C."/>
            <person name="Lucas S."/>
            <person name="Medina M."/>
            <person name="Montsant A."/>
            <person name="Obornik M."/>
            <person name="Parker M.S."/>
            <person name="Palenik B."/>
            <person name="Pazour G.J."/>
            <person name="Richardson P.M."/>
            <person name="Rynearson T.A."/>
            <person name="Saito M.A."/>
            <person name="Schwartz D.C."/>
            <person name="Thamatrakoln K."/>
            <person name="Valentin K."/>
            <person name="Vardi A."/>
            <person name="Wilkerson F.P."/>
            <person name="Rokhsar D.S."/>
        </authorList>
    </citation>
    <scope>NUCLEOTIDE SEQUENCE [LARGE SCALE GENOMIC DNA]</scope>
    <source>
        <strain evidence="2 3">CCMP1335</strain>
    </source>
</reference>
<reference evidence="2 3" key="2">
    <citation type="journal article" date="2008" name="Nature">
        <title>The Phaeodactylum genome reveals the evolutionary history of diatom genomes.</title>
        <authorList>
            <person name="Bowler C."/>
            <person name="Allen A.E."/>
            <person name="Badger J.H."/>
            <person name="Grimwood J."/>
            <person name="Jabbari K."/>
            <person name="Kuo A."/>
            <person name="Maheswari U."/>
            <person name="Martens C."/>
            <person name="Maumus F."/>
            <person name="Otillar R.P."/>
            <person name="Rayko E."/>
            <person name="Salamov A."/>
            <person name="Vandepoele K."/>
            <person name="Beszteri B."/>
            <person name="Gruber A."/>
            <person name="Heijde M."/>
            <person name="Katinka M."/>
            <person name="Mock T."/>
            <person name="Valentin K."/>
            <person name="Verret F."/>
            <person name="Berges J.A."/>
            <person name="Brownlee C."/>
            <person name="Cadoret J.P."/>
            <person name="Chiovitti A."/>
            <person name="Choi C.J."/>
            <person name="Coesel S."/>
            <person name="De Martino A."/>
            <person name="Detter J.C."/>
            <person name="Durkin C."/>
            <person name="Falciatore A."/>
            <person name="Fournet J."/>
            <person name="Haruta M."/>
            <person name="Huysman M.J."/>
            <person name="Jenkins B.D."/>
            <person name="Jiroutova K."/>
            <person name="Jorgensen R.E."/>
            <person name="Joubert Y."/>
            <person name="Kaplan A."/>
            <person name="Kroger N."/>
            <person name="Kroth P.G."/>
            <person name="La Roche J."/>
            <person name="Lindquist E."/>
            <person name="Lommer M."/>
            <person name="Martin-Jezequel V."/>
            <person name="Lopez P.J."/>
            <person name="Lucas S."/>
            <person name="Mangogna M."/>
            <person name="McGinnis K."/>
            <person name="Medlin L.K."/>
            <person name="Montsant A."/>
            <person name="Oudot-Le Secq M.P."/>
            <person name="Napoli C."/>
            <person name="Obornik M."/>
            <person name="Parker M.S."/>
            <person name="Petit J.L."/>
            <person name="Porcel B.M."/>
            <person name="Poulsen N."/>
            <person name="Robison M."/>
            <person name="Rychlewski L."/>
            <person name="Rynearson T.A."/>
            <person name="Schmutz J."/>
            <person name="Shapiro H."/>
            <person name="Siaut M."/>
            <person name="Stanley M."/>
            <person name="Sussman M.R."/>
            <person name="Taylor A.R."/>
            <person name="Vardi A."/>
            <person name="von Dassow P."/>
            <person name="Vyverman W."/>
            <person name="Willis A."/>
            <person name="Wyrwicz L.S."/>
            <person name="Rokhsar D.S."/>
            <person name="Weissenbach J."/>
            <person name="Armbrust E.V."/>
            <person name="Green B.R."/>
            <person name="Van de Peer Y."/>
            <person name="Grigoriev I.V."/>
        </authorList>
    </citation>
    <scope>NUCLEOTIDE SEQUENCE [LARGE SCALE GENOMIC DNA]</scope>
    <source>
        <strain evidence="2 3">CCMP1335</strain>
    </source>
</reference>
<dbReference type="KEGG" id="tps:THAPSDRAFT_10337"/>
<dbReference type="Proteomes" id="UP000001449">
    <property type="component" value="Chromosome 16"/>
</dbReference>
<dbReference type="AlphaFoldDB" id="B8LCC9"/>
<dbReference type="HOGENOM" id="CLU_345653_0_0_1"/>
<organism evidence="2 3">
    <name type="scientific">Thalassiosira pseudonana</name>
    <name type="common">Marine diatom</name>
    <name type="synonym">Cyclotella nana</name>
    <dbReference type="NCBI Taxonomy" id="35128"/>
    <lineage>
        <taxon>Eukaryota</taxon>
        <taxon>Sar</taxon>
        <taxon>Stramenopiles</taxon>
        <taxon>Ochrophyta</taxon>
        <taxon>Bacillariophyta</taxon>
        <taxon>Coscinodiscophyceae</taxon>
        <taxon>Thalassiosirophycidae</taxon>
        <taxon>Thalassiosirales</taxon>
        <taxon>Thalassiosiraceae</taxon>
        <taxon>Thalassiosira</taxon>
    </lineage>
</organism>
<evidence type="ECO:0000256" key="1">
    <source>
        <dbReference type="SAM" id="MobiDB-lite"/>
    </source>
</evidence>
<keyword evidence="3" id="KW-1185">Reference proteome</keyword>
<feature type="compositionally biased region" description="Polar residues" evidence="1">
    <location>
        <begin position="115"/>
        <end position="125"/>
    </location>
</feature>
<feature type="compositionally biased region" description="Pro residues" evidence="1">
    <location>
        <begin position="667"/>
        <end position="677"/>
    </location>
</feature>
<dbReference type="InParanoid" id="B8LCC9"/>
<gene>
    <name evidence="2" type="ORF">THAPSDRAFT_10337</name>
</gene>